<dbReference type="CDD" id="cd00143">
    <property type="entry name" value="PP2Cc"/>
    <property type="match status" value="1"/>
</dbReference>
<organism evidence="7 8">
    <name type="scientific">Coniophora puteana (strain RWD-64-598)</name>
    <name type="common">Brown rot fungus</name>
    <dbReference type="NCBI Taxonomy" id="741705"/>
    <lineage>
        <taxon>Eukaryota</taxon>
        <taxon>Fungi</taxon>
        <taxon>Dikarya</taxon>
        <taxon>Basidiomycota</taxon>
        <taxon>Agaricomycotina</taxon>
        <taxon>Agaricomycetes</taxon>
        <taxon>Agaricomycetidae</taxon>
        <taxon>Boletales</taxon>
        <taxon>Coniophorineae</taxon>
        <taxon>Coniophoraceae</taxon>
        <taxon>Coniophora</taxon>
    </lineage>
</organism>
<dbReference type="GeneID" id="19211909"/>
<dbReference type="InterPro" id="IPR001932">
    <property type="entry name" value="PPM-type_phosphatase-like_dom"/>
</dbReference>
<name>A0A5M3N3Z8_CONPW</name>
<dbReference type="SMART" id="SM00332">
    <property type="entry name" value="PP2Cc"/>
    <property type="match status" value="1"/>
</dbReference>
<comment type="similarity">
    <text evidence="4">Belongs to the PP2C family.</text>
</comment>
<gene>
    <name evidence="7" type="ORF">CONPUDRAFT_98918</name>
</gene>
<evidence type="ECO:0000256" key="4">
    <source>
        <dbReference type="RuleBase" id="RU003465"/>
    </source>
</evidence>
<comment type="caution">
    <text evidence="7">The sequence shown here is derived from an EMBL/GenBank/DDBJ whole genome shotgun (WGS) entry which is preliminary data.</text>
</comment>
<dbReference type="RefSeq" id="XP_007765142.1">
    <property type="nucleotide sequence ID" value="XM_007766952.1"/>
</dbReference>
<evidence type="ECO:0000256" key="3">
    <source>
        <dbReference type="ARBA" id="ARBA00022912"/>
    </source>
</evidence>
<evidence type="ECO:0000259" key="6">
    <source>
        <dbReference type="PROSITE" id="PS51746"/>
    </source>
</evidence>
<dbReference type="AlphaFoldDB" id="A0A5M3N3Z8"/>
<accession>A0A5M3N3Z8</accession>
<evidence type="ECO:0000256" key="1">
    <source>
        <dbReference type="ARBA" id="ARBA00022723"/>
    </source>
</evidence>
<dbReference type="Proteomes" id="UP000053558">
    <property type="component" value="Unassembled WGS sequence"/>
</dbReference>
<dbReference type="PROSITE" id="PS01032">
    <property type="entry name" value="PPM_1"/>
    <property type="match status" value="1"/>
</dbReference>
<evidence type="ECO:0000313" key="7">
    <source>
        <dbReference type="EMBL" id="EIW85754.1"/>
    </source>
</evidence>
<dbReference type="EMBL" id="JH711574">
    <property type="protein sequence ID" value="EIW85754.1"/>
    <property type="molecule type" value="Genomic_DNA"/>
</dbReference>
<keyword evidence="5" id="KW-0812">Transmembrane</keyword>
<dbReference type="OrthoDB" id="420076at2759"/>
<keyword evidence="1" id="KW-0479">Metal-binding</keyword>
<keyword evidence="5" id="KW-0472">Membrane</keyword>
<dbReference type="SUPFAM" id="SSF81606">
    <property type="entry name" value="PP2C-like"/>
    <property type="match status" value="1"/>
</dbReference>
<dbReference type="GO" id="GO:0005739">
    <property type="term" value="C:mitochondrion"/>
    <property type="evidence" value="ECO:0007669"/>
    <property type="project" value="TreeGrafter"/>
</dbReference>
<dbReference type="PROSITE" id="PS51746">
    <property type="entry name" value="PPM_2"/>
    <property type="match status" value="1"/>
</dbReference>
<protein>
    <submittedName>
        <fullName evidence="7">Protein serine threonine phosphatase 2C</fullName>
    </submittedName>
</protein>
<feature type="transmembrane region" description="Helical" evidence="5">
    <location>
        <begin position="21"/>
        <end position="43"/>
    </location>
</feature>
<evidence type="ECO:0000313" key="8">
    <source>
        <dbReference type="Proteomes" id="UP000053558"/>
    </source>
</evidence>
<dbReference type="InterPro" id="IPR000222">
    <property type="entry name" value="PP2C_BS"/>
</dbReference>
<reference evidence="8" key="1">
    <citation type="journal article" date="2012" name="Science">
        <title>The Paleozoic origin of enzymatic lignin decomposition reconstructed from 31 fungal genomes.</title>
        <authorList>
            <person name="Floudas D."/>
            <person name="Binder M."/>
            <person name="Riley R."/>
            <person name="Barry K."/>
            <person name="Blanchette R.A."/>
            <person name="Henrissat B."/>
            <person name="Martinez A.T."/>
            <person name="Otillar R."/>
            <person name="Spatafora J.W."/>
            <person name="Yadav J.S."/>
            <person name="Aerts A."/>
            <person name="Benoit I."/>
            <person name="Boyd A."/>
            <person name="Carlson A."/>
            <person name="Copeland A."/>
            <person name="Coutinho P.M."/>
            <person name="de Vries R.P."/>
            <person name="Ferreira P."/>
            <person name="Findley K."/>
            <person name="Foster B."/>
            <person name="Gaskell J."/>
            <person name="Glotzer D."/>
            <person name="Gorecki P."/>
            <person name="Heitman J."/>
            <person name="Hesse C."/>
            <person name="Hori C."/>
            <person name="Igarashi K."/>
            <person name="Jurgens J.A."/>
            <person name="Kallen N."/>
            <person name="Kersten P."/>
            <person name="Kohler A."/>
            <person name="Kuees U."/>
            <person name="Kumar T.K.A."/>
            <person name="Kuo A."/>
            <person name="LaButti K."/>
            <person name="Larrondo L.F."/>
            <person name="Lindquist E."/>
            <person name="Ling A."/>
            <person name="Lombard V."/>
            <person name="Lucas S."/>
            <person name="Lundell T."/>
            <person name="Martin R."/>
            <person name="McLaughlin D.J."/>
            <person name="Morgenstern I."/>
            <person name="Morin E."/>
            <person name="Murat C."/>
            <person name="Nagy L.G."/>
            <person name="Nolan M."/>
            <person name="Ohm R.A."/>
            <person name="Patyshakuliyeva A."/>
            <person name="Rokas A."/>
            <person name="Ruiz-Duenas F.J."/>
            <person name="Sabat G."/>
            <person name="Salamov A."/>
            <person name="Samejima M."/>
            <person name="Schmutz J."/>
            <person name="Slot J.C."/>
            <person name="St John F."/>
            <person name="Stenlid J."/>
            <person name="Sun H."/>
            <person name="Sun S."/>
            <person name="Syed K."/>
            <person name="Tsang A."/>
            <person name="Wiebenga A."/>
            <person name="Young D."/>
            <person name="Pisabarro A."/>
            <person name="Eastwood D.C."/>
            <person name="Martin F."/>
            <person name="Cullen D."/>
            <person name="Grigoriev I.V."/>
            <person name="Hibbett D.S."/>
        </authorList>
    </citation>
    <scope>NUCLEOTIDE SEQUENCE [LARGE SCALE GENOMIC DNA]</scope>
    <source>
        <strain evidence="8">RWD-64-598 SS2</strain>
    </source>
</reference>
<dbReference type="InterPro" id="IPR036457">
    <property type="entry name" value="PPM-type-like_dom_sf"/>
</dbReference>
<evidence type="ECO:0000256" key="2">
    <source>
        <dbReference type="ARBA" id="ARBA00022801"/>
    </source>
</evidence>
<keyword evidence="5" id="KW-1133">Transmembrane helix</keyword>
<proteinExistence type="inferred from homology"/>
<feature type="domain" description="PPM-type phosphatase" evidence="6">
    <location>
        <begin position="104"/>
        <end position="469"/>
    </location>
</feature>
<dbReference type="KEGG" id="cput:CONPUDRAFT_98918"/>
<evidence type="ECO:0000256" key="5">
    <source>
        <dbReference type="SAM" id="Phobius"/>
    </source>
</evidence>
<dbReference type="Gene3D" id="3.60.40.10">
    <property type="entry name" value="PPM-type phosphatase domain"/>
    <property type="match status" value="1"/>
</dbReference>
<dbReference type="GO" id="GO:0046872">
    <property type="term" value="F:metal ion binding"/>
    <property type="evidence" value="ECO:0007669"/>
    <property type="project" value="UniProtKB-KW"/>
</dbReference>
<keyword evidence="3 4" id="KW-0904">Protein phosphatase</keyword>
<sequence>MQRLPLSAFRLLRRSVLSHRTAIGFGFGASVAVSGTLLGLHTLHNDAPPDALKDVLPPFLDRKFVSPRPDVDVDAWLRQNERSVVVRDPATGITRYDTVQLESNYPSEDDRAEKIVRSAQSGSFDSYRWSFFGLYDGHAGWETSQWLSKALIPAVVTALKALYTSTPSQTPTPEAIDKTITDTFLALDDSIVNAPLKDVFASSSRTRAVHFLDKANAGSCAILAFYDSASSALRIALTGDSRAVLGRPVTLPDGSTTYEVHVLSTDQNGLNPLEVERLAREHPGEENLTKGSRVMGWGLSRAFGDARMKWALDVQSRLKEGYLGRTPMGIVKTPPYFTAEPVITTTRVQPGDFLILASDGLWESLTNEEAVGLVGAWADKQAKRPKALDGDNIMPADLPVKLGEKDDTDRYKQWNIPKRFANVDENVATHIARNALGGADSDNIGALSKIKSPRARSFRDDITVSVVFFSEPEAKRVSKL</sequence>
<keyword evidence="8" id="KW-1185">Reference proteome</keyword>
<keyword evidence="2 4" id="KW-0378">Hydrolase</keyword>
<dbReference type="PANTHER" id="PTHR13832:SF792">
    <property type="entry name" value="GM14286P"/>
    <property type="match status" value="1"/>
</dbReference>
<dbReference type="InterPro" id="IPR015655">
    <property type="entry name" value="PP2C"/>
</dbReference>
<dbReference type="PANTHER" id="PTHR13832">
    <property type="entry name" value="PROTEIN PHOSPHATASE 2C"/>
    <property type="match status" value="1"/>
</dbReference>
<dbReference type="OMA" id="DVKTPPY"/>
<dbReference type="GO" id="GO:0004741">
    <property type="term" value="F:[pyruvate dehydrogenase (acetyl-transferring)]-phosphatase activity"/>
    <property type="evidence" value="ECO:0007669"/>
    <property type="project" value="TreeGrafter"/>
</dbReference>
<dbReference type="Pfam" id="PF00481">
    <property type="entry name" value="PP2C"/>
    <property type="match status" value="1"/>
</dbReference>